<organism evidence="2 3">
    <name type="scientific">Phytophthora fragariaefolia</name>
    <dbReference type="NCBI Taxonomy" id="1490495"/>
    <lineage>
        <taxon>Eukaryota</taxon>
        <taxon>Sar</taxon>
        <taxon>Stramenopiles</taxon>
        <taxon>Oomycota</taxon>
        <taxon>Peronosporomycetes</taxon>
        <taxon>Peronosporales</taxon>
        <taxon>Peronosporaceae</taxon>
        <taxon>Phytophthora</taxon>
    </lineage>
</organism>
<evidence type="ECO:0000313" key="2">
    <source>
        <dbReference type="EMBL" id="GMF27075.1"/>
    </source>
</evidence>
<reference evidence="2" key="1">
    <citation type="submission" date="2023-04" db="EMBL/GenBank/DDBJ databases">
        <title>Phytophthora fragariaefolia NBRC 109709.</title>
        <authorList>
            <person name="Ichikawa N."/>
            <person name="Sato H."/>
            <person name="Tonouchi N."/>
        </authorList>
    </citation>
    <scope>NUCLEOTIDE SEQUENCE</scope>
    <source>
        <strain evidence="2">NBRC 109709</strain>
    </source>
</reference>
<comment type="caution">
    <text evidence="2">The sequence shown here is derived from an EMBL/GenBank/DDBJ whole genome shotgun (WGS) entry which is preliminary data.</text>
</comment>
<dbReference type="Pfam" id="PF13650">
    <property type="entry name" value="Asp_protease_2"/>
    <property type="match status" value="1"/>
</dbReference>
<dbReference type="Gene3D" id="2.40.70.10">
    <property type="entry name" value="Acid Proteases"/>
    <property type="match status" value="1"/>
</dbReference>
<feature type="region of interest" description="Disordered" evidence="1">
    <location>
        <begin position="331"/>
        <end position="494"/>
    </location>
</feature>
<dbReference type="InterPro" id="IPR001969">
    <property type="entry name" value="Aspartic_peptidase_AS"/>
</dbReference>
<protein>
    <submittedName>
        <fullName evidence="2">Unnamed protein product</fullName>
    </submittedName>
</protein>
<accession>A0A9W6U8B5</accession>
<keyword evidence="3" id="KW-1185">Reference proteome</keyword>
<dbReference type="PROSITE" id="PS00141">
    <property type="entry name" value="ASP_PROTEASE"/>
    <property type="match status" value="1"/>
</dbReference>
<feature type="compositionally biased region" description="Polar residues" evidence="1">
    <location>
        <begin position="427"/>
        <end position="457"/>
    </location>
</feature>
<dbReference type="AlphaFoldDB" id="A0A9W6U8B5"/>
<feature type="compositionally biased region" description="Basic and acidic residues" evidence="1">
    <location>
        <begin position="413"/>
        <end position="426"/>
    </location>
</feature>
<feature type="compositionally biased region" description="Acidic residues" evidence="1">
    <location>
        <begin position="382"/>
        <end position="391"/>
    </location>
</feature>
<feature type="compositionally biased region" description="Basic and acidic residues" evidence="1">
    <location>
        <begin position="331"/>
        <end position="355"/>
    </location>
</feature>
<sequence>MEFLRTDSGSSQASEDTEVWSNSSSNNTGDLVESYNFQADEQESGIDDETKDEDGGALAPGKPDGIPLPVGRDLAAELEDDADDDDDDDEQGVAPGGRPPLIPRATRNADTPRANRVLARLGEEMRSESEWMMMFAPVAMTQAKWPVLGPELAQPVNSTDINQLVEDTVLLLKAMGLRCNGRPNSLILGDWEQGCPKTCGANPFHYASVEQRRVGIVSRLRRLSGDGIYSVRRSSITSALNLTSQLTLNTTRLGERRTSRYETFLIRLNGYARTTKTQYGKGGADAFDHVELFLLNCGDDDIMDLLYPMRLDDIERVEMIINTKILGEKRKRDATGRYRRDDRRTRREDGRDRRVTVAVTSDDEEGDKVECQPSQRLGQLDYADDDSDYDREDYLDSEKESDHDYINAGLANEKSRSGNSREDSARPQRNSARTQWNSTGPQGNSSRQQPNSASHWNPVNPPPDRHSRVGRPSDRQDNYGRRGDSQERPQYGPCAARGGQGHLVHFCRKRCKFCQRVHDVGRFELFQRYERLANFVTQNVDKSKLPTDLQDLYTLSNLNPAARQHGLGWTEPGRHSQPSLVEVRTQVRSPSSYASTRDGAVNDQRTKILLDTGANISAINEVFARKLRLKRQASRDVQIGVQEIGKDKVGTSTRAWVKVTLGWEVSYEFEVWVMDHHAGVDLILGTDFMIPVGIRLDLYNSLAKLPDEVVVPLIKSQNSAGDPRGGLQATDGPTETICLPVRLTAEFRSRLMSYGYGVQKTGSLRWF</sequence>
<feature type="compositionally biased region" description="Basic and acidic residues" evidence="1">
    <location>
        <begin position="392"/>
        <end position="405"/>
    </location>
</feature>
<dbReference type="EMBL" id="BSXT01000425">
    <property type="protein sequence ID" value="GMF27075.1"/>
    <property type="molecule type" value="Genomic_DNA"/>
</dbReference>
<gene>
    <name evidence="2" type="ORF">Pfra01_000528900</name>
</gene>
<dbReference type="CDD" id="cd05483">
    <property type="entry name" value="retropepsin_like_bacteria"/>
    <property type="match status" value="1"/>
</dbReference>
<evidence type="ECO:0000313" key="3">
    <source>
        <dbReference type="Proteomes" id="UP001165121"/>
    </source>
</evidence>
<feature type="compositionally biased region" description="Acidic residues" evidence="1">
    <location>
        <begin position="40"/>
        <end position="52"/>
    </location>
</feature>
<feature type="compositionally biased region" description="Basic and acidic residues" evidence="1">
    <location>
        <begin position="463"/>
        <end position="487"/>
    </location>
</feature>
<dbReference type="GO" id="GO:0004190">
    <property type="term" value="F:aspartic-type endopeptidase activity"/>
    <property type="evidence" value="ECO:0007669"/>
    <property type="project" value="InterPro"/>
</dbReference>
<evidence type="ECO:0000256" key="1">
    <source>
        <dbReference type="SAM" id="MobiDB-lite"/>
    </source>
</evidence>
<dbReference type="Proteomes" id="UP001165121">
    <property type="component" value="Unassembled WGS sequence"/>
</dbReference>
<dbReference type="SUPFAM" id="SSF50630">
    <property type="entry name" value="Acid proteases"/>
    <property type="match status" value="1"/>
</dbReference>
<dbReference type="InterPro" id="IPR021109">
    <property type="entry name" value="Peptidase_aspartic_dom_sf"/>
</dbReference>
<feature type="region of interest" description="Disordered" evidence="1">
    <location>
        <begin position="1"/>
        <end position="114"/>
    </location>
</feature>
<feature type="compositionally biased region" description="Polar residues" evidence="1">
    <location>
        <begin position="7"/>
        <end position="39"/>
    </location>
</feature>
<dbReference type="GO" id="GO:0006508">
    <property type="term" value="P:proteolysis"/>
    <property type="evidence" value="ECO:0007669"/>
    <property type="project" value="InterPro"/>
</dbReference>
<feature type="compositionally biased region" description="Acidic residues" evidence="1">
    <location>
        <begin position="76"/>
        <end position="91"/>
    </location>
</feature>
<name>A0A9W6U8B5_9STRA</name>
<proteinExistence type="predicted"/>
<dbReference type="InterPro" id="IPR034122">
    <property type="entry name" value="Retropepsin-like_bacterial"/>
</dbReference>